<accession>A0A150KK06</accession>
<evidence type="ECO:0000313" key="2">
    <source>
        <dbReference type="Proteomes" id="UP000075666"/>
    </source>
</evidence>
<keyword evidence="2" id="KW-1185">Reference proteome</keyword>
<organism evidence="1 2">
    <name type="scientific">Heyndrickxia sporothermodurans</name>
    <dbReference type="NCBI Taxonomy" id="46224"/>
    <lineage>
        <taxon>Bacteria</taxon>
        <taxon>Bacillati</taxon>
        <taxon>Bacillota</taxon>
        <taxon>Bacilli</taxon>
        <taxon>Bacillales</taxon>
        <taxon>Bacillaceae</taxon>
        <taxon>Heyndrickxia</taxon>
    </lineage>
</organism>
<dbReference type="AlphaFoldDB" id="A0A150KK06"/>
<comment type="caution">
    <text evidence="1">The sequence shown here is derived from an EMBL/GenBank/DDBJ whole genome shotgun (WGS) entry which is preliminary data.</text>
</comment>
<dbReference type="PATRIC" id="fig|46224.3.peg.1967"/>
<dbReference type="InterPro" id="IPR011437">
    <property type="entry name" value="DUF1540"/>
</dbReference>
<sequence>MAKDVLCEVNNCHYWAKGNRCSADEIYVVSHKGDQAKNTEETDCKTFKPEGNW</sequence>
<protein>
    <submittedName>
        <fullName evidence="1">Uncharacterized protein</fullName>
    </submittedName>
</protein>
<name>A0A150KK06_9BACI</name>
<dbReference type="OrthoDB" id="1681234at2"/>
<dbReference type="STRING" id="46224.B4102_4167"/>
<dbReference type="GeneID" id="62497117"/>
<evidence type="ECO:0000313" key="1">
    <source>
        <dbReference type="EMBL" id="KYC84863.1"/>
    </source>
</evidence>
<gene>
    <name evidence="1" type="ORF">B4102_4167</name>
</gene>
<dbReference type="RefSeq" id="WP_066235858.1">
    <property type="nucleotide sequence ID" value="NZ_JALKTV010000053.1"/>
</dbReference>
<dbReference type="Proteomes" id="UP000075666">
    <property type="component" value="Unassembled WGS sequence"/>
</dbReference>
<dbReference type="EMBL" id="LQYN01000168">
    <property type="protein sequence ID" value="KYC84863.1"/>
    <property type="molecule type" value="Genomic_DNA"/>
</dbReference>
<reference evidence="1 2" key="1">
    <citation type="submission" date="2016-01" db="EMBL/GenBank/DDBJ databases">
        <title>Genome Sequences of Twelve Sporeforming Bacillus Species Isolated from Foods.</title>
        <authorList>
            <person name="Berendsen E.M."/>
            <person name="Wells-Bennik M.H."/>
            <person name="Krawcyk A.O."/>
            <person name="De Jong A."/>
            <person name="Holsappel S."/>
            <person name="Eijlander R.T."/>
            <person name="Kuipers O.P."/>
        </authorList>
    </citation>
    <scope>NUCLEOTIDE SEQUENCE [LARGE SCALE GENOMIC DNA]</scope>
    <source>
        <strain evidence="1 2">B4102</strain>
    </source>
</reference>
<dbReference type="Pfam" id="PF07561">
    <property type="entry name" value="DUF1540"/>
    <property type="match status" value="1"/>
</dbReference>
<proteinExistence type="predicted"/>